<gene>
    <name evidence="2" type="ORF">ACFQ07_20530</name>
</gene>
<dbReference type="SUPFAM" id="SSF56801">
    <property type="entry name" value="Acetyl-CoA synthetase-like"/>
    <property type="match status" value="1"/>
</dbReference>
<evidence type="ECO:0000313" key="2">
    <source>
        <dbReference type="EMBL" id="MFD0854636.1"/>
    </source>
</evidence>
<dbReference type="Gene3D" id="3.40.50.12780">
    <property type="entry name" value="N-terminal domain of ligase-like"/>
    <property type="match status" value="1"/>
</dbReference>
<reference evidence="3" key="1">
    <citation type="journal article" date="2019" name="Int. J. Syst. Evol. Microbiol.">
        <title>The Global Catalogue of Microorganisms (GCM) 10K type strain sequencing project: providing services to taxonomists for standard genome sequencing and annotation.</title>
        <authorList>
            <consortium name="The Broad Institute Genomics Platform"/>
            <consortium name="The Broad Institute Genome Sequencing Center for Infectious Disease"/>
            <person name="Wu L."/>
            <person name="Ma J."/>
        </authorList>
    </citation>
    <scope>NUCLEOTIDE SEQUENCE [LARGE SCALE GENOMIC DNA]</scope>
    <source>
        <strain evidence="3">JCM 31696</strain>
    </source>
</reference>
<organism evidence="2 3">
    <name type="scientific">Actinomadura adrarensis</name>
    <dbReference type="NCBI Taxonomy" id="1819600"/>
    <lineage>
        <taxon>Bacteria</taxon>
        <taxon>Bacillati</taxon>
        <taxon>Actinomycetota</taxon>
        <taxon>Actinomycetes</taxon>
        <taxon>Streptosporangiales</taxon>
        <taxon>Thermomonosporaceae</taxon>
        <taxon>Actinomadura</taxon>
    </lineage>
</organism>
<proteinExistence type="predicted"/>
<feature type="non-terminal residue" evidence="2">
    <location>
        <position position="1"/>
    </location>
</feature>
<dbReference type="EMBL" id="JBHTIR010003079">
    <property type="protein sequence ID" value="MFD0854636.1"/>
    <property type="molecule type" value="Genomic_DNA"/>
</dbReference>
<evidence type="ECO:0000259" key="1">
    <source>
        <dbReference type="PROSITE" id="PS50006"/>
    </source>
</evidence>
<dbReference type="InterPro" id="IPR023213">
    <property type="entry name" value="CAT-like_dom_sf"/>
</dbReference>
<name>A0ABW3CJZ2_9ACTN</name>
<dbReference type="PROSITE" id="PS50006">
    <property type="entry name" value="FHA_DOMAIN"/>
    <property type="match status" value="1"/>
</dbReference>
<dbReference type="Gene3D" id="3.30.559.30">
    <property type="entry name" value="Nonribosomal peptide synthetase, condensation domain"/>
    <property type="match status" value="1"/>
</dbReference>
<dbReference type="PANTHER" id="PTHR45527">
    <property type="entry name" value="NONRIBOSOMAL PEPTIDE SYNTHETASE"/>
    <property type="match status" value="1"/>
</dbReference>
<dbReference type="Proteomes" id="UP001597083">
    <property type="component" value="Unassembled WGS sequence"/>
</dbReference>
<dbReference type="InterPro" id="IPR042099">
    <property type="entry name" value="ANL_N_sf"/>
</dbReference>
<protein>
    <submittedName>
        <fullName evidence="2">Condensation domain-containing protein</fullName>
    </submittedName>
</protein>
<keyword evidence="3" id="KW-1185">Reference proteome</keyword>
<feature type="domain" description="FHA" evidence="1">
    <location>
        <begin position="50"/>
        <end position="104"/>
    </location>
</feature>
<accession>A0ABW3CJZ2</accession>
<feature type="non-terminal residue" evidence="2">
    <location>
        <position position="304"/>
    </location>
</feature>
<comment type="caution">
    <text evidence="2">The sequence shown here is derived from an EMBL/GenBank/DDBJ whole genome shotgun (WGS) entry which is preliminary data.</text>
</comment>
<dbReference type="Pfam" id="PF00668">
    <property type="entry name" value="Condensation"/>
    <property type="match status" value="1"/>
</dbReference>
<dbReference type="InterPro" id="IPR001242">
    <property type="entry name" value="Condensation_dom"/>
</dbReference>
<dbReference type="InterPro" id="IPR000253">
    <property type="entry name" value="FHA_dom"/>
</dbReference>
<dbReference type="SUPFAM" id="SSF52777">
    <property type="entry name" value="CoA-dependent acyltransferases"/>
    <property type="match status" value="1"/>
</dbReference>
<sequence length="304" mass="33254">PADRPRGATVSERGGRVARRFDDAVTDGMRRLAAEENLTPYMVMMAAYAVLLHRYTGSVDVSIGSSVMNREHAEVQRLVGNFGNTLALRTDLSGSPTFRDALRRVGRTVEEGFAHQALPYDAIVRELRPARVGGRSPFFDTMLLFLVQEIGDLDLPGVTTNWTHIHNGTTHFDLSLEAFVRPQGMTVEATFRRELFDDVRMEALLAHLERLLGHATSDPDRPIGAYELLTRDDRVVIEAANDTGRDVAPANVVELFAEQVARTPTAVAVEGDGGFLSYEELDARASALAGLLRTRGAGPGRVVA</sequence>
<dbReference type="Gene3D" id="3.30.559.10">
    <property type="entry name" value="Chloramphenicol acetyltransferase-like domain"/>
    <property type="match status" value="1"/>
</dbReference>
<evidence type="ECO:0000313" key="3">
    <source>
        <dbReference type="Proteomes" id="UP001597083"/>
    </source>
</evidence>
<dbReference type="PANTHER" id="PTHR45527:SF1">
    <property type="entry name" value="FATTY ACID SYNTHASE"/>
    <property type="match status" value="1"/>
</dbReference>